<evidence type="ECO:0000256" key="9">
    <source>
        <dbReference type="NCBIfam" id="TIGR00484"/>
    </source>
</evidence>
<dbReference type="GO" id="GO:0032790">
    <property type="term" value="P:ribosome disassembly"/>
    <property type="evidence" value="ECO:0007669"/>
    <property type="project" value="TreeGrafter"/>
</dbReference>
<keyword evidence="6 8" id="KW-0342">GTP-binding</keyword>
<dbReference type="HAMAP" id="MF_00054_B">
    <property type="entry name" value="EF_G_EF_2_B"/>
    <property type="match status" value="1"/>
</dbReference>
<dbReference type="STRING" id="1963862.B4O97_16435"/>
<dbReference type="Proteomes" id="UP000192343">
    <property type="component" value="Unassembled WGS sequence"/>
</dbReference>
<dbReference type="PROSITE" id="PS51722">
    <property type="entry name" value="G_TR_2"/>
    <property type="match status" value="1"/>
</dbReference>
<dbReference type="CDD" id="cd04088">
    <property type="entry name" value="EFG_mtEFG_II"/>
    <property type="match status" value="1"/>
</dbReference>
<dbReference type="FunFam" id="2.40.30.10:FF:000006">
    <property type="entry name" value="Elongation factor G"/>
    <property type="match status" value="1"/>
</dbReference>
<dbReference type="PRINTS" id="PR00315">
    <property type="entry name" value="ELONGATNFCT"/>
</dbReference>
<keyword evidence="5 8" id="KW-0648">Protein biosynthesis</keyword>
<feature type="binding site" evidence="8">
    <location>
        <begin position="129"/>
        <end position="132"/>
    </location>
    <ligand>
        <name>GTP</name>
        <dbReference type="ChEBI" id="CHEBI:37565"/>
    </ligand>
</feature>
<keyword evidence="8" id="KW-0963">Cytoplasm</keyword>
<dbReference type="GO" id="GO:0005525">
    <property type="term" value="F:GTP binding"/>
    <property type="evidence" value="ECO:0007669"/>
    <property type="project" value="UniProtKB-UniRule"/>
</dbReference>
<dbReference type="Pfam" id="PF14492">
    <property type="entry name" value="EFG_III"/>
    <property type="match status" value="1"/>
</dbReference>
<protein>
    <recommendedName>
        <fullName evidence="8 9">Elongation factor G</fullName>
        <shortName evidence="8">EF-G</shortName>
    </recommendedName>
</protein>
<keyword evidence="12" id="KW-1185">Reference proteome</keyword>
<evidence type="ECO:0000313" key="12">
    <source>
        <dbReference type="Proteomes" id="UP000192343"/>
    </source>
</evidence>
<dbReference type="CDD" id="cd03713">
    <property type="entry name" value="EFG_mtEFG_C"/>
    <property type="match status" value="1"/>
</dbReference>
<dbReference type="Pfam" id="PF22042">
    <property type="entry name" value="EF-G_D2"/>
    <property type="match status" value="1"/>
</dbReference>
<keyword evidence="4 8" id="KW-0251">Elongation factor</keyword>
<dbReference type="SMART" id="SM00838">
    <property type="entry name" value="EFG_C"/>
    <property type="match status" value="1"/>
</dbReference>
<dbReference type="InterPro" id="IPR027417">
    <property type="entry name" value="P-loop_NTPase"/>
</dbReference>
<dbReference type="InterPro" id="IPR004540">
    <property type="entry name" value="Transl_elong_EFG/EF2"/>
</dbReference>
<evidence type="ECO:0000256" key="3">
    <source>
        <dbReference type="ARBA" id="ARBA00022741"/>
    </source>
</evidence>
<keyword evidence="3 8" id="KW-0547">Nucleotide-binding</keyword>
<dbReference type="PANTHER" id="PTHR43261:SF1">
    <property type="entry name" value="RIBOSOME-RELEASING FACTOR 2, MITOCHONDRIAL"/>
    <property type="match status" value="1"/>
</dbReference>
<reference evidence="11 12" key="1">
    <citation type="submission" date="2017-03" db="EMBL/GenBank/DDBJ databases">
        <title>Draft Genome sequence of Marispirochaeta sp. strain JC444.</title>
        <authorList>
            <person name="Shivani Y."/>
            <person name="Subhash Y."/>
            <person name="Sasikala C."/>
            <person name="Ramana C."/>
        </authorList>
    </citation>
    <scope>NUCLEOTIDE SEQUENCE [LARGE SCALE GENOMIC DNA]</scope>
    <source>
        <strain evidence="11 12">JC444</strain>
    </source>
</reference>
<comment type="subcellular location">
    <subcellularLocation>
        <location evidence="1 8">Cytoplasm</location>
    </subcellularLocation>
</comment>
<dbReference type="Pfam" id="PF00009">
    <property type="entry name" value="GTP_EFTU"/>
    <property type="match status" value="1"/>
</dbReference>
<dbReference type="Pfam" id="PF00679">
    <property type="entry name" value="EFG_C"/>
    <property type="match status" value="1"/>
</dbReference>
<dbReference type="InterPro" id="IPR014721">
    <property type="entry name" value="Ribsml_uS5_D2-typ_fold_subgr"/>
</dbReference>
<feature type="binding site" evidence="8">
    <location>
        <begin position="11"/>
        <end position="18"/>
    </location>
    <ligand>
        <name>GTP</name>
        <dbReference type="ChEBI" id="CHEBI:37565"/>
    </ligand>
</feature>
<dbReference type="FunFam" id="3.30.70.870:FF:000001">
    <property type="entry name" value="Elongation factor G"/>
    <property type="match status" value="1"/>
</dbReference>
<feature type="domain" description="Tr-type G" evidence="10">
    <location>
        <begin position="2"/>
        <end position="277"/>
    </location>
</feature>
<dbReference type="InterPro" id="IPR035649">
    <property type="entry name" value="EFG_V"/>
</dbReference>
<evidence type="ECO:0000256" key="4">
    <source>
        <dbReference type="ARBA" id="ARBA00022768"/>
    </source>
</evidence>
<dbReference type="InterPro" id="IPR009000">
    <property type="entry name" value="Transl_B-barrel_sf"/>
</dbReference>
<feature type="binding site" evidence="8">
    <location>
        <begin position="75"/>
        <end position="79"/>
    </location>
    <ligand>
        <name>GTP</name>
        <dbReference type="ChEBI" id="CHEBI:37565"/>
    </ligand>
</feature>
<evidence type="ECO:0000259" key="10">
    <source>
        <dbReference type="PROSITE" id="PS51722"/>
    </source>
</evidence>
<dbReference type="GO" id="GO:0005737">
    <property type="term" value="C:cytoplasm"/>
    <property type="evidence" value="ECO:0007669"/>
    <property type="project" value="UniProtKB-SubCell"/>
</dbReference>
<dbReference type="Gene3D" id="2.40.30.10">
    <property type="entry name" value="Translation factors"/>
    <property type="match status" value="1"/>
</dbReference>
<dbReference type="InterPro" id="IPR000640">
    <property type="entry name" value="EFG_V-like"/>
</dbReference>
<dbReference type="OrthoDB" id="9804431at2"/>
<dbReference type="PANTHER" id="PTHR43261">
    <property type="entry name" value="TRANSLATION ELONGATION FACTOR G-RELATED"/>
    <property type="match status" value="1"/>
</dbReference>
<evidence type="ECO:0000256" key="5">
    <source>
        <dbReference type="ARBA" id="ARBA00022917"/>
    </source>
</evidence>
<comment type="function">
    <text evidence="7 8">Catalyzes the GTP-dependent ribosomal translocation step during translation elongation. During this step, the ribosome changes from the pre-translocational (PRE) to the post-translocational (POST) state as the newly formed A-site-bound peptidyl-tRNA and P-site-bound deacylated tRNA move to the P and E sites, respectively. Catalyzes the coordinated movement of the two tRNA molecules, the mRNA and conformational changes in the ribosome.</text>
</comment>
<dbReference type="GO" id="GO:0003924">
    <property type="term" value="F:GTPase activity"/>
    <property type="evidence" value="ECO:0007669"/>
    <property type="project" value="InterPro"/>
</dbReference>
<dbReference type="SUPFAM" id="SSF54211">
    <property type="entry name" value="Ribosomal protein S5 domain 2-like"/>
    <property type="match status" value="1"/>
</dbReference>
<dbReference type="CDD" id="cd01886">
    <property type="entry name" value="EF-G"/>
    <property type="match status" value="1"/>
</dbReference>
<dbReference type="NCBIfam" id="NF009381">
    <property type="entry name" value="PRK12740.1-5"/>
    <property type="match status" value="1"/>
</dbReference>
<dbReference type="FunFam" id="3.30.70.240:FF:000001">
    <property type="entry name" value="Elongation factor G"/>
    <property type="match status" value="1"/>
</dbReference>
<dbReference type="NCBIfam" id="TIGR00484">
    <property type="entry name" value="EF-G"/>
    <property type="match status" value="1"/>
</dbReference>
<dbReference type="SUPFAM" id="SSF50447">
    <property type="entry name" value="Translation proteins"/>
    <property type="match status" value="1"/>
</dbReference>
<dbReference type="AlphaFoldDB" id="A0A1Y1RU85"/>
<dbReference type="NCBIfam" id="TIGR00231">
    <property type="entry name" value="small_GTP"/>
    <property type="match status" value="1"/>
</dbReference>
<dbReference type="SUPFAM" id="SSF52540">
    <property type="entry name" value="P-loop containing nucleoside triphosphate hydrolases"/>
    <property type="match status" value="1"/>
</dbReference>
<name>A0A1Y1RU85_9SPIO</name>
<evidence type="ECO:0000313" key="11">
    <source>
        <dbReference type="EMBL" id="ORC31850.1"/>
    </source>
</evidence>
<evidence type="ECO:0000256" key="8">
    <source>
        <dbReference type="HAMAP-Rule" id="MF_00054"/>
    </source>
</evidence>
<sequence length="677" mass="74801">MQNMRNIGIIAHIDAGKTTTTERILYYTGKSHRIGEVDDGEATMDWMTQEQNRGITITSAATSCFWKETQINIIDTPGHVDFTAEVERSLRVLDGAVGIFCAVGGVEPQSETVWHQADHYHVPRIAYVNKMDRIGADFYSVIEEMKKKLKADPLPLQLPIGAESAFSGVIDLIEMREIHWDQETQGREMEFSPIREELREQAESYREQLIDVLSAHSEEITDLYLEGAQVPDELILSTLRKATISQALVPVFCGASYKNIGVQPLLDAVLNLLPAPYEVVPPTGIAVKNEEQVQIPCDPKGPPLGLVFKIQTDREAGSLTFIRMYSGSIKKGSAVYNINKKKKERVNRLLRMHSNRSEALDEVSAGDIAVVIGCKFSQTGDTLGSEGHQVLLEQMQFPMPVIDVAIEPKSISEAKKLREILELLQKEDPTFLVKEDNETGQLIISGMGELHLDVLVTRITEDFNVDARIGNPQVTYRESVSAVREHTEVYQKILAGKENFASITLKVEPAERGSGNSFHSEIGKSDLPKELLEAVERGVVNSFTSGIMYGYPCYDVKASLVGVKYDEMRASALAYEAAGAMGFDNACRAASPVLLEPVMTVDVMCPKDFVGEVINHLTTRGGIINSLESRSAIEHVRAQVPLANMFGYSTALRSITQGRGTFAMEFSHFQQKSGGLG</sequence>
<dbReference type="FunFam" id="3.40.50.300:FF:000029">
    <property type="entry name" value="Elongation factor G"/>
    <property type="match status" value="1"/>
</dbReference>
<dbReference type="Gene3D" id="3.30.70.870">
    <property type="entry name" value="Elongation Factor G (Translational Gtpase), domain 3"/>
    <property type="match status" value="1"/>
</dbReference>
<evidence type="ECO:0000256" key="1">
    <source>
        <dbReference type="ARBA" id="ARBA00004496"/>
    </source>
</evidence>
<dbReference type="PROSITE" id="PS00301">
    <property type="entry name" value="G_TR_1"/>
    <property type="match status" value="1"/>
</dbReference>
<dbReference type="Pfam" id="PF03764">
    <property type="entry name" value="EFG_IV"/>
    <property type="match status" value="1"/>
</dbReference>
<organism evidence="11 12">
    <name type="scientific">Marispirochaeta aestuarii</name>
    <dbReference type="NCBI Taxonomy" id="1963862"/>
    <lineage>
        <taxon>Bacteria</taxon>
        <taxon>Pseudomonadati</taxon>
        <taxon>Spirochaetota</taxon>
        <taxon>Spirochaetia</taxon>
        <taxon>Spirochaetales</taxon>
        <taxon>Spirochaetaceae</taxon>
        <taxon>Marispirochaeta</taxon>
    </lineage>
</organism>
<dbReference type="InterPro" id="IPR020568">
    <property type="entry name" value="Ribosomal_Su5_D2-typ_SF"/>
</dbReference>
<dbReference type="Gene3D" id="3.40.50.300">
    <property type="entry name" value="P-loop containing nucleotide triphosphate hydrolases"/>
    <property type="match status" value="1"/>
</dbReference>
<dbReference type="Gene3D" id="3.30.230.10">
    <property type="match status" value="1"/>
</dbReference>
<dbReference type="InterPro" id="IPR041095">
    <property type="entry name" value="EFG_II"/>
</dbReference>
<comment type="caution">
    <text evidence="11">The sequence shown here is derived from an EMBL/GenBank/DDBJ whole genome shotgun (WGS) entry which is preliminary data.</text>
</comment>
<dbReference type="CDD" id="cd16262">
    <property type="entry name" value="EFG_III"/>
    <property type="match status" value="1"/>
</dbReference>
<dbReference type="InterPro" id="IPR005225">
    <property type="entry name" value="Small_GTP-bd"/>
</dbReference>
<accession>A0A1Y1RU85</accession>
<gene>
    <name evidence="8" type="primary">fusA</name>
    <name evidence="11" type="ORF">B4O97_16435</name>
</gene>
<dbReference type="EMBL" id="MWQY01000023">
    <property type="protein sequence ID" value="ORC31850.1"/>
    <property type="molecule type" value="Genomic_DNA"/>
</dbReference>
<dbReference type="SUPFAM" id="SSF54980">
    <property type="entry name" value="EF-G C-terminal domain-like"/>
    <property type="match status" value="2"/>
</dbReference>
<dbReference type="InterPro" id="IPR009022">
    <property type="entry name" value="EFG_III"/>
</dbReference>
<dbReference type="GO" id="GO:0003746">
    <property type="term" value="F:translation elongation factor activity"/>
    <property type="evidence" value="ECO:0007669"/>
    <property type="project" value="UniProtKB-UniRule"/>
</dbReference>
<dbReference type="RefSeq" id="WP_083052522.1">
    <property type="nucleotide sequence ID" value="NZ_CAXXQO010000002.1"/>
</dbReference>
<dbReference type="CDD" id="cd01680">
    <property type="entry name" value="EFG_like_IV"/>
    <property type="match status" value="1"/>
</dbReference>
<dbReference type="InterPro" id="IPR000795">
    <property type="entry name" value="T_Tr_GTP-bd_dom"/>
</dbReference>
<comment type="similarity">
    <text evidence="2 8">Belongs to the TRAFAC class translation factor GTPase superfamily. Classic translation factor GTPase family. EF-G/EF-2 subfamily.</text>
</comment>
<dbReference type="SMART" id="SM00889">
    <property type="entry name" value="EFG_IV"/>
    <property type="match status" value="1"/>
</dbReference>
<dbReference type="InterPro" id="IPR035647">
    <property type="entry name" value="EFG_III/V"/>
</dbReference>
<dbReference type="InterPro" id="IPR005517">
    <property type="entry name" value="Transl_elong_EFG/EF2_IV"/>
</dbReference>
<proteinExistence type="inferred from homology"/>
<dbReference type="InterPro" id="IPR053905">
    <property type="entry name" value="EF-G-like_DII"/>
</dbReference>
<dbReference type="Gene3D" id="3.30.70.240">
    <property type="match status" value="1"/>
</dbReference>
<evidence type="ECO:0000256" key="7">
    <source>
        <dbReference type="ARBA" id="ARBA00024731"/>
    </source>
</evidence>
<evidence type="ECO:0000256" key="2">
    <source>
        <dbReference type="ARBA" id="ARBA00005870"/>
    </source>
</evidence>
<evidence type="ECO:0000256" key="6">
    <source>
        <dbReference type="ARBA" id="ARBA00023134"/>
    </source>
</evidence>
<dbReference type="InterPro" id="IPR031157">
    <property type="entry name" value="G_TR_CS"/>
</dbReference>